<dbReference type="Proteomes" id="UP001140096">
    <property type="component" value="Unassembled WGS sequence"/>
</dbReference>
<accession>A0ACC1LPK9</accession>
<proteinExistence type="predicted"/>
<sequence>MCDVADDYLVSEVFDESPVVYAAMPGLTIPLDTSGMSLNDPLLSPNESIISDRHDPGYRSKRRRYTFSSLRISDSPSFSSQNTPLDRSPQSQCRGAYDISGQAAHPKAMNNNNASFSHMSSELMPYFKSTAARTRVSERTDKVTKTTLTTSSSDAWTRVESQEHSSPALTGLPMQSSSPNIDCDMDTLPQHRPSPSMEQTTAAVVAPPPAQSVEPTHTEVAQTASADTTVTSTPVVPVATIAAAAAPVTKDEEAPATKEDSPNVYLRNTYPALIKRLSDPPTKSADVTNKSPQPSSPAASNDMCVVEPTPAQANTPLVIQPSLKSVVEPPAEKAESVISISSHGTVGASEVDSDSSEEESGSSEEESGSSEEESDEESESSSSSDKEGDTKDGNTESADMEVDETTASKSAEIIASETPLLSTLSKVTLDEGNGNKTAAVVPLAKSASAVAVPEVKVSTVAPTIDTAIATAVAELPNKKVATTLDASKAPSIKDASDSSSETDSESEESDSEEDSESDSSEEESDSAALNTIRALSGKAVETKSNGVTKPPVSKVEVSRPPLASQSATTAVDSSAKTSVAPRRKIQLKANIAAGALSDSSDDLDSDIESKTERKQRLKPPALNLPNTNRRGSGLLDLVRSQKSALGRESPGIMSISQMASAKPFDDIRKSMARHAASRIPPTPTTAMPQTPRTSVIAPKSAPSDSDSSPDSDSDASSDDEDLTLEVKPSQKAVVALAKGGRPIRFAGATTPSASAKARRRKSTLLNL</sequence>
<evidence type="ECO:0000313" key="2">
    <source>
        <dbReference type="Proteomes" id="UP001140096"/>
    </source>
</evidence>
<dbReference type="EMBL" id="JANBUP010000214">
    <property type="protein sequence ID" value="KAJ2812476.1"/>
    <property type="molecule type" value="Genomic_DNA"/>
</dbReference>
<reference evidence="1" key="1">
    <citation type="submission" date="2022-07" db="EMBL/GenBank/DDBJ databases">
        <title>Phylogenomic reconstructions and comparative analyses of Kickxellomycotina fungi.</title>
        <authorList>
            <person name="Reynolds N.K."/>
            <person name="Stajich J.E."/>
            <person name="Barry K."/>
            <person name="Grigoriev I.V."/>
            <person name="Crous P."/>
            <person name="Smith M.E."/>
        </authorList>
    </citation>
    <scope>NUCLEOTIDE SEQUENCE</scope>
    <source>
        <strain evidence="1">CBS 102833</strain>
    </source>
</reference>
<comment type="caution">
    <text evidence="1">The sequence shown here is derived from an EMBL/GenBank/DDBJ whole genome shotgun (WGS) entry which is preliminary data.</text>
</comment>
<protein>
    <submittedName>
        <fullName evidence="1">Uncharacterized protein</fullName>
    </submittedName>
</protein>
<evidence type="ECO:0000313" key="1">
    <source>
        <dbReference type="EMBL" id="KAJ2812476.1"/>
    </source>
</evidence>
<keyword evidence="2" id="KW-1185">Reference proteome</keyword>
<organism evidence="1 2">
    <name type="scientific">Coemansia furcata</name>
    <dbReference type="NCBI Taxonomy" id="417177"/>
    <lineage>
        <taxon>Eukaryota</taxon>
        <taxon>Fungi</taxon>
        <taxon>Fungi incertae sedis</taxon>
        <taxon>Zoopagomycota</taxon>
        <taxon>Kickxellomycotina</taxon>
        <taxon>Kickxellomycetes</taxon>
        <taxon>Kickxellales</taxon>
        <taxon>Kickxellaceae</taxon>
        <taxon>Coemansia</taxon>
    </lineage>
</organism>
<name>A0ACC1LPK9_9FUNG</name>
<gene>
    <name evidence="1" type="ORF">H4S07_001370</name>
</gene>